<dbReference type="InterPro" id="IPR051269">
    <property type="entry name" value="Fe-S_cluster_ET"/>
</dbReference>
<evidence type="ECO:0000313" key="8">
    <source>
        <dbReference type="EMBL" id="GAA1700740.1"/>
    </source>
</evidence>
<sequence length="77" mass="8528">MSGQQPMRVEVDFDLCQGHAECQAEAPDWFTVGKGSEAKVRAKRGVVPDDQLEAVKAAVKYCPTQALRLVENQTHQE</sequence>
<keyword evidence="3" id="KW-0479">Metal-binding</keyword>
<name>A0ABN2I9M4_9ACTN</name>
<keyword evidence="7" id="KW-0003">3Fe-4S</keyword>
<dbReference type="PANTHER" id="PTHR36923:SF3">
    <property type="entry name" value="FERREDOXIN"/>
    <property type="match status" value="1"/>
</dbReference>
<comment type="cofactor">
    <cofactor evidence="1">
        <name>[3Fe-4S] cluster</name>
        <dbReference type="ChEBI" id="CHEBI:21137"/>
    </cofactor>
</comment>
<keyword evidence="5" id="KW-0408">Iron</keyword>
<reference evidence="8 9" key="1">
    <citation type="journal article" date="2019" name="Int. J. Syst. Evol. Microbiol.">
        <title>The Global Catalogue of Microorganisms (GCM) 10K type strain sequencing project: providing services to taxonomists for standard genome sequencing and annotation.</title>
        <authorList>
            <consortium name="The Broad Institute Genomics Platform"/>
            <consortium name="The Broad Institute Genome Sequencing Center for Infectious Disease"/>
            <person name="Wu L."/>
            <person name="Ma J."/>
        </authorList>
    </citation>
    <scope>NUCLEOTIDE SEQUENCE [LARGE SCALE GENOMIC DNA]</scope>
    <source>
        <strain evidence="8 9">JCM 16002</strain>
    </source>
</reference>
<dbReference type="SUPFAM" id="SSF54862">
    <property type="entry name" value="4Fe-4S ferredoxins"/>
    <property type="match status" value="1"/>
</dbReference>
<organism evidence="8 9">
    <name type="scientific">Dietzia cercidiphylli</name>
    <dbReference type="NCBI Taxonomy" id="498199"/>
    <lineage>
        <taxon>Bacteria</taxon>
        <taxon>Bacillati</taxon>
        <taxon>Actinomycetota</taxon>
        <taxon>Actinomycetes</taxon>
        <taxon>Mycobacteriales</taxon>
        <taxon>Dietziaceae</taxon>
        <taxon>Dietzia</taxon>
    </lineage>
</organism>
<evidence type="ECO:0000256" key="7">
    <source>
        <dbReference type="ARBA" id="ARBA00023291"/>
    </source>
</evidence>
<evidence type="ECO:0000256" key="3">
    <source>
        <dbReference type="ARBA" id="ARBA00022723"/>
    </source>
</evidence>
<evidence type="ECO:0000256" key="5">
    <source>
        <dbReference type="ARBA" id="ARBA00023004"/>
    </source>
</evidence>
<gene>
    <name evidence="8" type="ORF">GCM10009831_06730</name>
</gene>
<dbReference type="EMBL" id="BAAAQG010000003">
    <property type="protein sequence ID" value="GAA1700740.1"/>
    <property type="molecule type" value="Genomic_DNA"/>
</dbReference>
<dbReference type="PANTHER" id="PTHR36923">
    <property type="entry name" value="FERREDOXIN"/>
    <property type="match status" value="1"/>
</dbReference>
<keyword evidence="2" id="KW-0813">Transport</keyword>
<evidence type="ECO:0000313" key="9">
    <source>
        <dbReference type="Proteomes" id="UP001500383"/>
    </source>
</evidence>
<keyword evidence="6" id="KW-0411">Iron-sulfur</keyword>
<evidence type="ECO:0000256" key="2">
    <source>
        <dbReference type="ARBA" id="ARBA00022448"/>
    </source>
</evidence>
<accession>A0ABN2I9M4</accession>
<protein>
    <submittedName>
        <fullName evidence="8">Ferredoxin</fullName>
    </submittedName>
</protein>
<keyword evidence="9" id="KW-1185">Reference proteome</keyword>
<comment type="caution">
    <text evidence="8">The sequence shown here is derived from an EMBL/GenBank/DDBJ whole genome shotgun (WGS) entry which is preliminary data.</text>
</comment>
<evidence type="ECO:0000256" key="6">
    <source>
        <dbReference type="ARBA" id="ARBA00023014"/>
    </source>
</evidence>
<evidence type="ECO:0000256" key="1">
    <source>
        <dbReference type="ARBA" id="ARBA00001927"/>
    </source>
</evidence>
<evidence type="ECO:0000256" key="4">
    <source>
        <dbReference type="ARBA" id="ARBA00022982"/>
    </source>
</evidence>
<dbReference type="Proteomes" id="UP001500383">
    <property type="component" value="Unassembled WGS sequence"/>
</dbReference>
<dbReference type="Gene3D" id="3.30.70.20">
    <property type="match status" value="1"/>
</dbReference>
<dbReference type="Pfam" id="PF13459">
    <property type="entry name" value="Fer4_15"/>
    <property type="match status" value="1"/>
</dbReference>
<keyword evidence="4" id="KW-0249">Electron transport</keyword>
<proteinExistence type="predicted"/>